<feature type="region of interest" description="Disordered" evidence="1">
    <location>
        <begin position="910"/>
        <end position="966"/>
    </location>
</feature>
<dbReference type="EMBL" id="WIUZ02000003">
    <property type="protein sequence ID" value="KAF9789298.1"/>
    <property type="molecule type" value="Genomic_DNA"/>
</dbReference>
<reference evidence="3" key="2">
    <citation type="submission" date="2020-11" db="EMBL/GenBank/DDBJ databases">
        <authorList>
            <consortium name="DOE Joint Genome Institute"/>
            <person name="Kuo A."/>
            <person name="Miyauchi S."/>
            <person name="Kiss E."/>
            <person name="Drula E."/>
            <person name="Kohler A."/>
            <person name="Sanchez-Garcia M."/>
            <person name="Andreopoulos B."/>
            <person name="Barry K.W."/>
            <person name="Bonito G."/>
            <person name="Buee M."/>
            <person name="Carver A."/>
            <person name="Chen C."/>
            <person name="Cichocki N."/>
            <person name="Clum A."/>
            <person name="Culley D."/>
            <person name="Crous P.W."/>
            <person name="Fauchery L."/>
            <person name="Girlanda M."/>
            <person name="Hayes R."/>
            <person name="Keri Z."/>
            <person name="Labutti K."/>
            <person name="Lipzen A."/>
            <person name="Lombard V."/>
            <person name="Magnuson J."/>
            <person name="Maillard F."/>
            <person name="Morin E."/>
            <person name="Murat C."/>
            <person name="Nolan M."/>
            <person name="Ohm R."/>
            <person name="Pangilinan J."/>
            <person name="Pereira M."/>
            <person name="Perotto S."/>
            <person name="Peter M."/>
            <person name="Riley R."/>
            <person name="Sitrit Y."/>
            <person name="Stielow B."/>
            <person name="Szollosi G."/>
            <person name="Zifcakova L."/>
            <person name="Stursova M."/>
            <person name="Spatafora J.W."/>
            <person name="Tedersoo L."/>
            <person name="Vaario L.-M."/>
            <person name="Yamada A."/>
            <person name="Yan M."/>
            <person name="Wang P."/>
            <person name="Xu J."/>
            <person name="Bruns T."/>
            <person name="Baldrian P."/>
            <person name="Vilgalys R."/>
            <person name="Henrissat B."/>
            <person name="Grigoriev I.V."/>
            <person name="Hibbett D."/>
            <person name="Nagy L.G."/>
            <person name="Martin F.M."/>
        </authorList>
    </citation>
    <scope>NUCLEOTIDE SEQUENCE</scope>
    <source>
        <strain evidence="3">UH-Tt-Lm1</strain>
    </source>
</reference>
<feature type="compositionally biased region" description="Polar residues" evidence="1">
    <location>
        <begin position="922"/>
        <end position="935"/>
    </location>
</feature>
<dbReference type="GO" id="GO:0004932">
    <property type="term" value="F:mating-type factor pheromone receptor activity"/>
    <property type="evidence" value="ECO:0007669"/>
    <property type="project" value="InterPro"/>
</dbReference>
<proteinExistence type="predicted"/>
<gene>
    <name evidence="3" type="ORF">BJ322DRAFT_1177255</name>
</gene>
<keyword evidence="2" id="KW-0812">Transmembrane</keyword>
<protein>
    <submittedName>
        <fullName evidence="3">Uncharacterized protein</fullName>
    </submittedName>
</protein>
<accession>A0A9P6L9E3</accession>
<dbReference type="GO" id="GO:0016020">
    <property type="term" value="C:membrane"/>
    <property type="evidence" value="ECO:0007669"/>
    <property type="project" value="InterPro"/>
</dbReference>
<dbReference type="InterPro" id="IPR001499">
    <property type="entry name" value="GPCR_STE3"/>
</dbReference>
<feature type="transmembrane region" description="Helical" evidence="2">
    <location>
        <begin position="846"/>
        <end position="872"/>
    </location>
</feature>
<organism evidence="3 4">
    <name type="scientific">Thelephora terrestris</name>
    <dbReference type="NCBI Taxonomy" id="56493"/>
    <lineage>
        <taxon>Eukaryota</taxon>
        <taxon>Fungi</taxon>
        <taxon>Dikarya</taxon>
        <taxon>Basidiomycota</taxon>
        <taxon>Agaricomycotina</taxon>
        <taxon>Agaricomycetes</taxon>
        <taxon>Thelephorales</taxon>
        <taxon>Thelephoraceae</taxon>
        <taxon>Thelephora</taxon>
    </lineage>
</organism>
<dbReference type="Proteomes" id="UP000736335">
    <property type="component" value="Unassembled WGS sequence"/>
</dbReference>
<name>A0A9P6L9E3_9AGAM</name>
<feature type="compositionally biased region" description="Polar residues" evidence="1">
    <location>
        <begin position="947"/>
        <end position="963"/>
    </location>
</feature>
<dbReference type="Pfam" id="PF02076">
    <property type="entry name" value="STE3"/>
    <property type="match status" value="1"/>
</dbReference>
<feature type="region of interest" description="Disordered" evidence="1">
    <location>
        <begin position="1021"/>
        <end position="1045"/>
    </location>
</feature>
<sequence>MPKTHLDRMGWILDSIFRMNKVRQYLNTKVQAARNFIYQLGHAVAGTRVDGLLKSTSSVPTINSFREQLGQLGKEFNVSQMMVVDLLHEFELGVWKALFTHSIRILHAVSKRPGALVDILNTRFHQVPTFGRFTIRRFHNNVSDMKKLAARDFEDILQASSTPPRLSYTFKIKPFNEMLLQLLYKAAEWHALAKLRMHTDLSLDLFQAVTREFGRLMRQFRDRTSDEFDTVELPRETGTRKGGGRSTKKKLNLNTYKFHALGDYVATIRLFGTTDSYSTQVGELAHRLVKWLYGLTNKKDAAEQISHRYRRTHHFGTSESCDPPQGETTGRHDETDGLLELHHTMSNSRNNPVQLASFSSSNTQDPAAKNFIYKLRIHLLSRLLGKGLDSDDPCLFTDEERNSVRLVNNTIFTVQQLSVNYTTYDVWRDRDTINTTTHPYVMLRSPEIGTSAHPYWYAQVIGIYHAHVSTTHPAAPKHSAQRMEFLWVRWLGIEPGHRSGPKTARLPKVGFVEVTDEDAFGFLDPDLIIRGSHLIPDFHSGRTSDLMPYDGPTIARCPDEKDDWMNFYVNIFVDRDMFVRYLGGGIGHLEQFPPEKSSNEETAARSNNITEVETDDFIGGGDFMDYNSGGEGEEGEEDYESEEPNGDNDEDEGEEDEGEEDEGEEDEGDREDERDEDVADDVLDEEGVFQLGTYGVQLCDLMEVLEVNCLLTTSADAHVLAAPVARPNKCFLITLRPIFIRIAALVLTAKSLSYARNHHHSLDSWLEHTPSQLLTFSSYHRLIIPGSSPSVLSLWMFVQELALQVTAGSVAWLGWAVVHVNFGRVDQIPCGIWAAGGKDSGSAVELWRWVSVWCALSVFAFVGTTLHLVLCLRGGMKVFTSPSPSPSLSPSSSKDRSSCLYSQNHLQSNSLSKVDDKPHRLFQNNDTITPYTMSPTHYEEQHHPPTHYSSPFSTPMQQSSLSPVKSPHISNMEGLSYWSVNPSASRSHYINPNRSKKQSGRPGDALTDITFQTALLAARPDSRNPFISPFTRATSLETSRRTATQ</sequence>
<comment type="caution">
    <text evidence="3">The sequence shown here is derived from an EMBL/GenBank/DDBJ whole genome shotgun (WGS) entry which is preliminary data.</text>
</comment>
<feature type="region of interest" description="Disordered" evidence="1">
    <location>
        <begin position="589"/>
        <end position="684"/>
    </location>
</feature>
<keyword evidence="4" id="KW-1185">Reference proteome</keyword>
<evidence type="ECO:0000256" key="1">
    <source>
        <dbReference type="SAM" id="MobiDB-lite"/>
    </source>
</evidence>
<keyword evidence="2" id="KW-1133">Transmembrane helix</keyword>
<evidence type="ECO:0000313" key="4">
    <source>
        <dbReference type="Proteomes" id="UP000736335"/>
    </source>
</evidence>
<evidence type="ECO:0000313" key="3">
    <source>
        <dbReference type="EMBL" id="KAF9789298.1"/>
    </source>
</evidence>
<reference evidence="3" key="1">
    <citation type="journal article" date="2020" name="Nat. Commun.">
        <title>Large-scale genome sequencing of mycorrhizal fungi provides insights into the early evolution of symbiotic traits.</title>
        <authorList>
            <person name="Miyauchi S."/>
            <person name="Kiss E."/>
            <person name="Kuo A."/>
            <person name="Drula E."/>
            <person name="Kohler A."/>
            <person name="Sanchez-Garcia M."/>
            <person name="Morin E."/>
            <person name="Andreopoulos B."/>
            <person name="Barry K.W."/>
            <person name="Bonito G."/>
            <person name="Buee M."/>
            <person name="Carver A."/>
            <person name="Chen C."/>
            <person name="Cichocki N."/>
            <person name="Clum A."/>
            <person name="Culley D."/>
            <person name="Crous P.W."/>
            <person name="Fauchery L."/>
            <person name="Girlanda M."/>
            <person name="Hayes R.D."/>
            <person name="Keri Z."/>
            <person name="LaButti K."/>
            <person name="Lipzen A."/>
            <person name="Lombard V."/>
            <person name="Magnuson J."/>
            <person name="Maillard F."/>
            <person name="Murat C."/>
            <person name="Nolan M."/>
            <person name="Ohm R.A."/>
            <person name="Pangilinan J."/>
            <person name="Pereira M.F."/>
            <person name="Perotto S."/>
            <person name="Peter M."/>
            <person name="Pfister S."/>
            <person name="Riley R."/>
            <person name="Sitrit Y."/>
            <person name="Stielow J.B."/>
            <person name="Szollosi G."/>
            <person name="Zifcakova L."/>
            <person name="Stursova M."/>
            <person name="Spatafora J.W."/>
            <person name="Tedersoo L."/>
            <person name="Vaario L.M."/>
            <person name="Yamada A."/>
            <person name="Yan M."/>
            <person name="Wang P."/>
            <person name="Xu J."/>
            <person name="Bruns T."/>
            <person name="Baldrian P."/>
            <person name="Vilgalys R."/>
            <person name="Dunand C."/>
            <person name="Henrissat B."/>
            <person name="Grigoriev I.V."/>
            <person name="Hibbett D."/>
            <person name="Nagy L.G."/>
            <person name="Martin F.M."/>
        </authorList>
    </citation>
    <scope>NUCLEOTIDE SEQUENCE</scope>
    <source>
        <strain evidence="3">UH-Tt-Lm1</strain>
    </source>
</reference>
<feature type="compositionally biased region" description="Acidic residues" evidence="1">
    <location>
        <begin position="631"/>
        <end position="684"/>
    </location>
</feature>
<keyword evidence="2" id="KW-0472">Membrane</keyword>
<dbReference type="AlphaFoldDB" id="A0A9P6L9E3"/>
<feature type="compositionally biased region" description="Polar residues" evidence="1">
    <location>
        <begin position="1031"/>
        <end position="1045"/>
    </location>
</feature>
<evidence type="ECO:0000256" key="2">
    <source>
        <dbReference type="SAM" id="Phobius"/>
    </source>
</evidence>